<dbReference type="RefSeq" id="WP_015610644.1">
    <property type="nucleotide sequence ID" value="NC_021177.1"/>
</dbReference>
<evidence type="ECO:0000259" key="1">
    <source>
        <dbReference type="Pfam" id="PF04149"/>
    </source>
</evidence>
<dbReference type="EMBL" id="CP005080">
    <property type="protein sequence ID" value="AGK79299.1"/>
    <property type="molecule type" value="Genomic_DNA"/>
</dbReference>
<evidence type="ECO:0000313" key="3">
    <source>
        <dbReference type="Proteomes" id="UP000013304"/>
    </source>
</evidence>
<evidence type="ECO:0000313" key="2">
    <source>
        <dbReference type="EMBL" id="AGK79299.1"/>
    </source>
</evidence>
<dbReference type="InterPro" id="IPR007278">
    <property type="entry name" value="DUF397"/>
</dbReference>
<accession>N0CWH2</accession>
<protein>
    <recommendedName>
        <fullName evidence="1">DUF397 domain-containing protein</fullName>
    </recommendedName>
</protein>
<organism evidence="2 3">
    <name type="scientific">Streptomyces microflavus DSM 40593</name>
    <dbReference type="NCBI Taxonomy" id="1303692"/>
    <lineage>
        <taxon>Bacteria</taxon>
        <taxon>Bacillati</taxon>
        <taxon>Actinomycetota</taxon>
        <taxon>Actinomycetes</taxon>
        <taxon>Kitasatosporales</taxon>
        <taxon>Streptomycetaceae</taxon>
        <taxon>Streptomyces</taxon>
    </lineage>
</organism>
<dbReference type="Pfam" id="PF04149">
    <property type="entry name" value="DUF397"/>
    <property type="match status" value="1"/>
</dbReference>
<name>N0CWH2_STRMI</name>
<dbReference type="KEGG" id="sfi:SFUL_4399"/>
<gene>
    <name evidence="2" type="ORF">SFUL_4399</name>
</gene>
<dbReference type="AlphaFoldDB" id="N0CWH2"/>
<dbReference type="eggNOG" id="ENOG502ZK6E">
    <property type="taxonomic scope" value="Bacteria"/>
</dbReference>
<dbReference type="HOGENOM" id="CLU_131550_2_2_11"/>
<dbReference type="PATRIC" id="fig|1303692.3.peg.4409"/>
<proteinExistence type="predicted"/>
<feature type="domain" description="DUF397" evidence="1">
    <location>
        <begin position="7"/>
        <end position="63"/>
    </location>
</feature>
<reference evidence="2 3" key="1">
    <citation type="submission" date="2013-04" db="EMBL/GenBank/DDBJ databases">
        <title>Complete genome sequence of Streptomyces fulvissimus.</title>
        <authorList>
            <person name="Myronovskyi M."/>
            <person name="Tokovenko B."/>
            <person name="Manderscheid N."/>
            <person name="Petzke L."/>
            <person name="Luzhetskyy A."/>
        </authorList>
    </citation>
    <scope>NUCLEOTIDE SEQUENCE [LARGE SCALE GENOMIC DNA]</scope>
    <source>
        <strain evidence="2 3">DSM 40593</strain>
    </source>
</reference>
<sequence length="70" mass="7215">MTTETPRWFTSSYSNNGGQCVEVATNLAAPHGIVPVRDSKHDTTGPVLTVPAAAFTAFVAGVRAGELGAL</sequence>
<dbReference type="Proteomes" id="UP000013304">
    <property type="component" value="Chromosome"/>
</dbReference>
<dbReference type="OrthoDB" id="4570646at2"/>